<evidence type="ECO:0000313" key="7">
    <source>
        <dbReference type="EMBL" id="KAG7091000.1"/>
    </source>
</evidence>
<dbReference type="Gene3D" id="3.40.50.1820">
    <property type="entry name" value="alpha/beta hydrolase"/>
    <property type="match status" value="1"/>
</dbReference>
<evidence type="ECO:0000256" key="3">
    <source>
        <dbReference type="ARBA" id="ARBA00022670"/>
    </source>
</evidence>
<dbReference type="GO" id="GO:0004185">
    <property type="term" value="F:serine-type carboxypeptidase activity"/>
    <property type="evidence" value="ECO:0007669"/>
    <property type="project" value="UniProtKB-UniRule"/>
</dbReference>
<dbReference type="AlphaFoldDB" id="A0A9P7RX16"/>
<dbReference type="Proteomes" id="UP001049176">
    <property type="component" value="Chromosome 6"/>
</dbReference>
<name>A0A9P7RX16_9AGAR</name>
<dbReference type="GeneID" id="66079142"/>
<dbReference type="EMBL" id="CM032186">
    <property type="protein sequence ID" value="KAG7091000.1"/>
    <property type="molecule type" value="Genomic_DNA"/>
</dbReference>
<keyword evidence="4 6" id="KW-0378">Hydrolase</keyword>
<dbReference type="PROSITE" id="PS00131">
    <property type="entry name" value="CARBOXYPEPT_SER_SER"/>
    <property type="match status" value="1"/>
</dbReference>
<comment type="caution">
    <text evidence="7">The sequence shown here is derived from an EMBL/GenBank/DDBJ whole genome shotgun (WGS) entry which is preliminary data.</text>
</comment>
<keyword evidence="3 6" id="KW-0645">Protease</keyword>
<accession>A0A9P7RX16</accession>
<keyword evidence="5" id="KW-0325">Glycoprotein</keyword>
<dbReference type="PANTHER" id="PTHR11802:SF479">
    <property type="entry name" value="CARBOXYPEPTIDASE"/>
    <property type="match status" value="1"/>
</dbReference>
<evidence type="ECO:0000256" key="5">
    <source>
        <dbReference type="ARBA" id="ARBA00023180"/>
    </source>
</evidence>
<dbReference type="GO" id="GO:0006508">
    <property type="term" value="P:proteolysis"/>
    <property type="evidence" value="ECO:0007669"/>
    <property type="project" value="UniProtKB-KW"/>
</dbReference>
<dbReference type="InterPro" id="IPR001563">
    <property type="entry name" value="Peptidase_S10"/>
</dbReference>
<dbReference type="EC" id="3.4.16.-" evidence="6"/>
<dbReference type="PRINTS" id="PR00724">
    <property type="entry name" value="CRBOXYPTASEC"/>
</dbReference>
<evidence type="ECO:0000256" key="4">
    <source>
        <dbReference type="ARBA" id="ARBA00022801"/>
    </source>
</evidence>
<sequence length="548" mass="61378">MLRRGTDRHRIPHQLKNTGSTLNHAMIRKLLTAFSVLFVLRGTVAIGGAMQGMEDAMEIQREQMQRMHDFLGPNVESSMKKRQQAPTITFSNPRAKQFFVDGTKIPEVNFDAGPSWSGLMPISGDPHETRKLFFWFWPTTDISHTKNLLFWTNGGPGCSSLEGFLQENGPISWSWGQSEPTPNPFSWTRLSHVLWVEQPVGTGFSQGTPNITNDDELAAQVSGFLEQFLEVFSELKGNDFYVSGESYAGFYVPYIANWLYEHPGPDLNLKGIWIADPTLTYGVISQEIPALRFAKANANVFPFNSSFWEQLQNISDSCGYTDYLDKFVKYPPKGQLPFPAGVEPGTLGRVKPECRIHSPIQRAVGVLNPVFDVYRVTDTFPNLWSVLGFPRDTQKFIYFNRTDVQDAIHAPHINWEDCSSGSVYINRTTGRAGSDQSIPSTLSVLPNVIDKSVRSVIVHGLADFILTAEGTRIAIQNMTWGGQQGFQTPIKPESFTVRNFGVFGSQHIERKLAFVEFSFSGHMTPQFVPWAAFNTVAYLLGVQPDPST</sequence>
<evidence type="ECO:0000256" key="6">
    <source>
        <dbReference type="RuleBase" id="RU361156"/>
    </source>
</evidence>
<evidence type="ECO:0000256" key="1">
    <source>
        <dbReference type="ARBA" id="ARBA00009431"/>
    </source>
</evidence>
<dbReference type="InterPro" id="IPR029058">
    <property type="entry name" value="AB_hydrolase_fold"/>
</dbReference>
<gene>
    <name evidence="7" type="ORF">E1B28_010066</name>
</gene>
<comment type="similarity">
    <text evidence="1 6">Belongs to the peptidase S10 family.</text>
</comment>
<proteinExistence type="inferred from homology"/>
<evidence type="ECO:0000256" key="2">
    <source>
        <dbReference type="ARBA" id="ARBA00022645"/>
    </source>
</evidence>
<keyword evidence="8" id="KW-1185">Reference proteome</keyword>
<keyword evidence="2 6" id="KW-0121">Carboxypeptidase</keyword>
<dbReference type="SUPFAM" id="SSF53474">
    <property type="entry name" value="alpha/beta-Hydrolases"/>
    <property type="match status" value="1"/>
</dbReference>
<dbReference type="InterPro" id="IPR018202">
    <property type="entry name" value="Ser_caboxypep_ser_AS"/>
</dbReference>
<reference evidence="7" key="1">
    <citation type="journal article" date="2021" name="Genome Biol. Evol.">
        <title>The assembled and annotated genome of the fairy-ring fungus Marasmius oreades.</title>
        <authorList>
            <person name="Hiltunen M."/>
            <person name="Ament-Velasquez S.L."/>
            <person name="Johannesson H."/>
        </authorList>
    </citation>
    <scope>NUCLEOTIDE SEQUENCE</scope>
    <source>
        <strain evidence="7">03SP1</strain>
    </source>
</reference>
<evidence type="ECO:0000313" key="8">
    <source>
        <dbReference type="Proteomes" id="UP001049176"/>
    </source>
</evidence>
<dbReference type="OrthoDB" id="443318at2759"/>
<dbReference type="PANTHER" id="PTHR11802">
    <property type="entry name" value="SERINE PROTEASE FAMILY S10 SERINE CARBOXYPEPTIDASE"/>
    <property type="match status" value="1"/>
</dbReference>
<protein>
    <recommendedName>
        <fullName evidence="6">Carboxypeptidase</fullName>
        <ecNumber evidence="6">3.4.16.-</ecNumber>
    </recommendedName>
</protein>
<organism evidence="7 8">
    <name type="scientific">Marasmius oreades</name>
    <name type="common">fairy-ring Marasmius</name>
    <dbReference type="NCBI Taxonomy" id="181124"/>
    <lineage>
        <taxon>Eukaryota</taxon>
        <taxon>Fungi</taxon>
        <taxon>Dikarya</taxon>
        <taxon>Basidiomycota</taxon>
        <taxon>Agaricomycotina</taxon>
        <taxon>Agaricomycetes</taxon>
        <taxon>Agaricomycetidae</taxon>
        <taxon>Agaricales</taxon>
        <taxon>Marasmiineae</taxon>
        <taxon>Marasmiaceae</taxon>
        <taxon>Marasmius</taxon>
    </lineage>
</organism>
<dbReference type="Pfam" id="PF00450">
    <property type="entry name" value="Peptidase_S10"/>
    <property type="match status" value="2"/>
</dbReference>
<dbReference type="RefSeq" id="XP_043007470.1">
    <property type="nucleotide sequence ID" value="XM_043155009.1"/>
</dbReference>